<dbReference type="Pfam" id="PF26136">
    <property type="entry name" value="SCO6045_C"/>
    <property type="match status" value="1"/>
</dbReference>
<comment type="caution">
    <text evidence="2">The sequence shown here is derived from an EMBL/GenBank/DDBJ whole genome shotgun (WGS) entry which is preliminary data.</text>
</comment>
<protein>
    <recommendedName>
        <fullName evidence="1">SCO6045-like C-terminal domain-containing protein</fullName>
    </recommendedName>
</protein>
<name>A0ABU0XD90_9PSEU</name>
<gene>
    <name evidence="2" type="ORF">CKY47_32775</name>
</gene>
<keyword evidence="3" id="KW-1185">Reference proteome</keyword>
<dbReference type="RefSeq" id="WP_306750301.1">
    <property type="nucleotide sequence ID" value="NZ_NSDM01000020.1"/>
</dbReference>
<dbReference type="Proteomes" id="UP001225605">
    <property type="component" value="Unassembled WGS sequence"/>
</dbReference>
<feature type="domain" description="SCO6045-like C-terminal" evidence="1">
    <location>
        <begin position="11"/>
        <end position="96"/>
    </location>
</feature>
<evidence type="ECO:0000259" key="1">
    <source>
        <dbReference type="Pfam" id="PF26136"/>
    </source>
</evidence>
<dbReference type="EMBL" id="NSDM01000020">
    <property type="protein sequence ID" value="MDQ2588649.1"/>
    <property type="molecule type" value="Genomic_DNA"/>
</dbReference>
<organism evidence="2 3">
    <name type="scientific">Saccharothrix yanglingensis</name>
    <dbReference type="NCBI Taxonomy" id="659496"/>
    <lineage>
        <taxon>Bacteria</taxon>
        <taxon>Bacillati</taxon>
        <taxon>Actinomycetota</taxon>
        <taxon>Actinomycetes</taxon>
        <taxon>Pseudonocardiales</taxon>
        <taxon>Pseudonocardiaceae</taxon>
        <taxon>Saccharothrix</taxon>
    </lineage>
</organism>
<proteinExistence type="predicted"/>
<dbReference type="InterPro" id="IPR058711">
    <property type="entry name" value="SCO6045-like_C"/>
</dbReference>
<evidence type="ECO:0000313" key="3">
    <source>
        <dbReference type="Proteomes" id="UP001225605"/>
    </source>
</evidence>
<reference evidence="2 3" key="1">
    <citation type="submission" date="2017-06" db="EMBL/GenBank/DDBJ databases">
        <title>Cultured bacterium strain Saccharothrix yanglingensis Hhs.015.</title>
        <authorList>
            <person name="Xia Y."/>
        </authorList>
    </citation>
    <scope>NUCLEOTIDE SEQUENCE [LARGE SCALE GENOMIC DNA]</scope>
    <source>
        <strain evidence="2 3">Hhs.015</strain>
    </source>
</reference>
<accession>A0ABU0XD90</accession>
<sequence>MTGPQRERLGAAQAELLRALLADGAAPAGFDERMVRAEKRALLNKRRGIVGSLRPDVAAELGERFRPLFDEYAAGNPRRAGSRFREDAAAFAAWAVERGELEPPRQGKWFMGKWFPKPWRRRAT</sequence>
<evidence type="ECO:0000313" key="2">
    <source>
        <dbReference type="EMBL" id="MDQ2588649.1"/>
    </source>
</evidence>